<dbReference type="EMBL" id="AFHG01000050">
    <property type="protein sequence ID" value="EGK71524.1"/>
    <property type="molecule type" value="Genomic_DNA"/>
</dbReference>
<keyword evidence="4" id="KW-0227">DNA damage</keyword>
<dbReference type="SMART" id="SM00478">
    <property type="entry name" value="ENDO3c"/>
    <property type="match status" value="1"/>
</dbReference>
<gene>
    <name evidence="7" type="ORF">METUNv1_02212</name>
</gene>
<comment type="catalytic activity">
    <reaction evidence="1">
        <text>Hydrolysis of alkylated DNA, releasing 3-methyladenine, 3-methylguanine, 7-methylguanine and 7-methyladenine.</text>
        <dbReference type="EC" id="3.2.2.21"/>
    </reaction>
</comment>
<dbReference type="InterPro" id="IPR051912">
    <property type="entry name" value="Alkylbase_DNA_Glycosylase/TA"/>
</dbReference>
<dbReference type="GO" id="GO:0008725">
    <property type="term" value="F:DNA-3-methyladenine glycosylase activity"/>
    <property type="evidence" value="ECO:0007669"/>
    <property type="project" value="TreeGrafter"/>
</dbReference>
<dbReference type="STRING" id="1000565.METUNv1_02212"/>
<dbReference type="Proteomes" id="UP000005019">
    <property type="component" value="Unassembled WGS sequence"/>
</dbReference>
<dbReference type="PANTHER" id="PTHR43003:SF5">
    <property type="entry name" value="DNA-3-METHYLADENINE GLYCOSYLASE"/>
    <property type="match status" value="1"/>
</dbReference>
<evidence type="ECO:0000313" key="8">
    <source>
        <dbReference type="Proteomes" id="UP000005019"/>
    </source>
</evidence>
<dbReference type="Gene3D" id="1.10.1670.40">
    <property type="match status" value="1"/>
</dbReference>
<dbReference type="EC" id="3.2.2.21" evidence="3"/>
<organism evidence="7 8">
    <name type="scientific">Methyloversatilis universalis (strain ATCC BAA-1314 / DSM 25237 / JCM 13912 / CCUG 52030 / FAM5)</name>
    <dbReference type="NCBI Taxonomy" id="1000565"/>
    <lineage>
        <taxon>Bacteria</taxon>
        <taxon>Pseudomonadati</taxon>
        <taxon>Pseudomonadota</taxon>
        <taxon>Betaproteobacteria</taxon>
        <taxon>Nitrosomonadales</taxon>
        <taxon>Sterolibacteriaceae</taxon>
        <taxon>Methyloversatilis</taxon>
    </lineage>
</organism>
<dbReference type="Pfam" id="PF00730">
    <property type="entry name" value="HhH-GPD"/>
    <property type="match status" value="1"/>
</dbReference>
<dbReference type="PANTHER" id="PTHR43003">
    <property type="entry name" value="DNA-3-METHYLADENINE GLYCOSYLASE"/>
    <property type="match status" value="1"/>
</dbReference>
<proteinExistence type="inferred from homology"/>
<evidence type="ECO:0000256" key="4">
    <source>
        <dbReference type="ARBA" id="ARBA00022763"/>
    </source>
</evidence>
<dbReference type="GO" id="GO:0006285">
    <property type="term" value="P:base-excision repair, AP site formation"/>
    <property type="evidence" value="ECO:0007669"/>
    <property type="project" value="TreeGrafter"/>
</dbReference>
<evidence type="ECO:0000256" key="3">
    <source>
        <dbReference type="ARBA" id="ARBA00012000"/>
    </source>
</evidence>
<evidence type="ECO:0000256" key="1">
    <source>
        <dbReference type="ARBA" id="ARBA00000086"/>
    </source>
</evidence>
<evidence type="ECO:0000256" key="5">
    <source>
        <dbReference type="ARBA" id="ARBA00023204"/>
    </source>
</evidence>
<dbReference type="RefSeq" id="WP_008061627.1">
    <property type="nucleotide sequence ID" value="NZ_AFHG01000050.1"/>
</dbReference>
<evidence type="ECO:0000259" key="6">
    <source>
        <dbReference type="SMART" id="SM00478"/>
    </source>
</evidence>
<dbReference type="FunFam" id="1.10.340.30:FF:000004">
    <property type="entry name" value="DNA-3-methyladenine glycosylase II"/>
    <property type="match status" value="1"/>
</dbReference>
<protein>
    <recommendedName>
        <fullName evidence="3">DNA-3-methyladenine glycosylase II</fullName>
        <ecNumber evidence="3">3.2.2.21</ecNumber>
    </recommendedName>
</protein>
<dbReference type="InterPro" id="IPR003265">
    <property type="entry name" value="HhH-GPD_domain"/>
</dbReference>
<keyword evidence="5" id="KW-0234">DNA repair</keyword>
<keyword evidence="8" id="KW-1185">Reference proteome</keyword>
<dbReference type="OrthoDB" id="9811249at2"/>
<comment type="caution">
    <text evidence="7">The sequence shown here is derived from an EMBL/GenBank/DDBJ whole genome shotgun (WGS) entry which is preliminary data.</text>
</comment>
<dbReference type="GO" id="GO:0032993">
    <property type="term" value="C:protein-DNA complex"/>
    <property type="evidence" value="ECO:0007669"/>
    <property type="project" value="TreeGrafter"/>
</dbReference>
<evidence type="ECO:0000313" key="7">
    <source>
        <dbReference type="EMBL" id="EGK71524.1"/>
    </source>
</evidence>
<reference evidence="7 8" key="1">
    <citation type="journal article" date="2011" name="J. Bacteriol.">
        <title>Genome sequence of Methyloversatilis universalis FAM5T, a methylotrophic representative of the order Rhodocyclales.</title>
        <authorList>
            <person name="Kittichotirat W."/>
            <person name="Good N.M."/>
            <person name="Hall R."/>
            <person name="Bringel F."/>
            <person name="Lajus A."/>
            <person name="Medigue C."/>
            <person name="Smalley N.E."/>
            <person name="Beck D."/>
            <person name="Bumgarner R."/>
            <person name="Vuilleumier S."/>
            <person name="Kalyuzhnaya M.G."/>
        </authorList>
    </citation>
    <scope>NUCLEOTIDE SEQUENCE [LARGE SCALE GENOMIC DNA]</scope>
    <source>
        <strain evidence="8">ATCC BAA-1314 / JCM 13912 / FAM5</strain>
    </source>
</reference>
<name>F5RD53_METUF</name>
<dbReference type="CDD" id="cd00056">
    <property type="entry name" value="ENDO3c"/>
    <property type="match status" value="1"/>
</dbReference>
<dbReference type="SUPFAM" id="SSF48150">
    <property type="entry name" value="DNA-glycosylase"/>
    <property type="match status" value="1"/>
</dbReference>
<dbReference type="InterPro" id="IPR011257">
    <property type="entry name" value="DNA_glycosylase"/>
</dbReference>
<dbReference type="eggNOG" id="COG0122">
    <property type="taxonomic scope" value="Bacteria"/>
</dbReference>
<dbReference type="GO" id="GO:0006307">
    <property type="term" value="P:DNA alkylation repair"/>
    <property type="evidence" value="ECO:0007669"/>
    <property type="project" value="TreeGrafter"/>
</dbReference>
<dbReference type="GO" id="GO:0032131">
    <property type="term" value="F:alkylated DNA binding"/>
    <property type="evidence" value="ECO:0007669"/>
    <property type="project" value="TreeGrafter"/>
</dbReference>
<dbReference type="Gene3D" id="1.10.340.30">
    <property type="entry name" value="Hypothetical protein, domain 2"/>
    <property type="match status" value="1"/>
</dbReference>
<sequence length="207" mass="22780">MNAPDFREAERFLAALDPDWAALVATVGPCLHAPKPLREPWQALLRAVAYQQLSVRAGDTMIARFLALYGDVAFPSPQQVCDTPVEALRACGFSGRKADTLRAIAAAALDGTVPSLAEALTLGDDALVARLTPLHGIGRWTVDMMLIYTLGRTDLLPADDLGVRDGYRRLRRLDRPPTPRQMSALALPWSPHRTAASWYLWRVPRTV</sequence>
<accession>F5RD53</accession>
<dbReference type="GO" id="GO:0043916">
    <property type="term" value="F:DNA-7-methylguanine glycosylase activity"/>
    <property type="evidence" value="ECO:0007669"/>
    <property type="project" value="TreeGrafter"/>
</dbReference>
<feature type="domain" description="HhH-GPD" evidence="6">
    <location>
        <begin position="49"/>
        <end position="205"/>
    </location>
</feature>
<comment type="similarity">
    <text evidence="2">Belongs to the alkylbase DNA glycosidase AlkA family.</text>
</comment>
<dbReference type="AlphaFoldDB" id="F5RD53"/>
<evidence type="ECO:0000256" key="2">
    <source>
        <dbReference type="ARBA" id="ARBA00010817"/>
    </source>
</evidence>